<dbReference type="EMBL" id="JAIWYP010000004">
    <property type="protein sequence ID" value="KAH3840258.1"/>
    <property type="molecule type" value="Genomic_DNA"/>
</dbReference>
<gene>
    <name evidence="2" type="ORF">DPMN_113705</name>
</gene>
<dbReference type="AlphaFoldDB" id="A0A9D4KIQ8"/>
<evidence type="ECO:0000313" key="2">
    <source>
        <dbReference type="EMBL" id="KAH3840258.1"/>
    </source>
</evidence>
<organism evidence="2 3">
    <name type="scientific">Dreissena polymorpha</name>
    <name type="common">Zebra mussel</name>
    <name type="synonym">Mytilus polymorpha</name>
    <dbReference type="NCBI Taxonomy" id="45954"/>
    <lineage>
        <taxon>Eukaryota</taxon>
        <taxon>Metazoa</taxon>
        <taxon>Spiralia</taxon>
        <taxon>Lophotrochozoa</taxon>
        <taxon>Mollusca</taxon>
        <taxon>Bivalvia</taxon>
        <taxon>Autobranchia</taxon>
        <taxon>Heteroconchia</taxon>
        <taxon>Euheterodonta</taxon>
        <taxon>Imparidentia</taxon>
        <taxon>Neoheterodontei</taxon>
        <taxon>Myida</taxon>
        <taxon>Dreissenoidea</taxon>
        <taxon>Dreissenidae</taxon>
        <taxon>Dreissena</taxon>
    </lineage>
</organism>
<feature type="compositionally biased region" description="Polar residues" evidence="1">
    <location>
        <begin position="48"/>
        <end position="57"/>
    </location>
</feature>
<protein>
    <submittedName>
        <fullName evidence="2">Uncharacterized protein</fullName>
    </submittedName>
</protein>
<sequence>MAVQLTLERCGVVLLNRGQGRVTSGPEPRRGPPQATNCGSDTPAVTRGGQSADTSHAQSLRIMHWNAEGLQRK</sequence>
<evidence type="ECO:0000313" key="3">
    <source>
        <dbReference type="Proteomes" id="UP000828390"/>
    </source>
</evidence>
<accession>A0A9D4KIQ8</accession>
<proteinExistence type="predicted"/>
<reference evidence="2" key="1">
    <citation type="journal article" date="2019" name="bioRxiv">
        <title>The Genome of the Zebra Mussel, Dreissena polymorpha: A Resource for Invasive Species Research.</title>
        <authorList>
            <person name="McCartney M.A."/>
            <person name="Auch B."/>
            <person name="Kono T."/>
            <person name="Mallez S."/>
            <person name="Zhang Y."/>
            <person name="Obille A."/>
            <person name="Becker A."/>
            <person name="Abrahante J.E."/>
            <person name="Garbe J."/>
            <person name="Badalamenti J.P."/>
            <person name="Herman A."/>
            <person name="Mangelson H."/>
            <person name="Liachko I."/>
            <person name="Sullivan S."/>
            <person name="Sone E.D."/>
            <person name="Koren S."/>
            <person name="Silverstein K.A.T."/>
            <person name="Beckman K.B."/>
            <person name="Gohl D.M."/>
        </authorList>
    </citation>
    <scope>NUCLEOTIDE SEQUENCE</scope>
    <source>
        <strain evidence="2">Duluth1</strain>
        <tissue evidence="2">Whole animal</tissue>
    </source>
</reference>
<keyword evidence="3" id="KW-1185">Reference proteome</keyword>
<name>A0A9D4KIQ8_DREPO</name>
<evidence type="ECO:0000256" key="1">
    <source>
        <dbReference type="SAM" id="MobiDB-lite"/>
    </source>
</evidence>
<comment type="caution">
    <text evidence="2">The sequence shown here is derived from an EMBL/GenBank/DDBJ whole genome shotgun (WGS) entry which is preliminary data.</text>
</comment>
<feature type="region of interest" description="Disordered" evidence="1">
    <location>
        <begin position="19"/>
        <end position="57"/>
    </location>
</feature>
<reference evidence="2" key="2">
    <citation type="submission" date="2020-11" db="EMBL/GenBank/DDBJ databases">
        <authorList>
            <person name="McCartney M.A."/>
            <person name="Auch B."/>
            <person name="Kono T."/>
            <person name="Mallez S."/>
            <person name="Becker A."/>
            <person name="Gohl D.M."/>
            <person name="Silverstein K.A.T."/>
            <person name="Koren S."/>
            <person name="Bechman K.B."/>
            <person name="Herman A."/>
            <person name="Abrahante J.E."/>
            <person name="Garbe J."/>
        </authorList>
    </citation>
    <scope>NUCLEOTIDE SEQUENCE</scope>
    <source>
        <strain evidence="2">Duluth1</strain>
        <tissue evidence="2">Whole animal</tissue>
    </source>
</reference>
<dbReference type="Proteomes" id="UP000828390">
    <property type="component" value="Unassembled WGS sequence"/>
</dbReference>